<evidence type="ECO:0000313" key="8">
    <source>
        <dbReference type="EMBL" id="HDX30670.1"/>
    </source>
</evidence>
<dbReference type="InterPro" id="IPR036250">
    <property type="entry name" value="AcylCo_DH-like_C"/>
</dbReference>
<dbReference type="PANTHER" id="PTHR43884">
    <property type="entry name" value="ACYL-COA DEHYDROGENASE"/>
    <property type="match status" value="1"/>
</dbReference>
<evidence type="ECO:0000256" key="1">
    <source>
        <dbReference type="ARBA" id="ARBA00001974"/>
    </source>
</evidence>
<sequence length="440" mass="48302">MPIEFKLPEVIERQLRDVQVIAEHVMRPDSRYLDEHEHERPWRYIHAIWPRIQEMERANIAAARKRAMKKQEALRAAQTNGQGVAVMEAPPAEEASARESIANLSLIHMIEMLSWGDAGIYLCIPGGALGGAAIQAVGTPEQIERFLTRYTEGEPKWGAMAMTEPQAGSDTSNIQTTATFDPETNEWILNGQKIFCTNGKLALEESDGLVVVWATVDKKAGRAGMKPFVVEAGTPGVVVAKVEEKLGIRASDTATIIFDNARIPADNILGDAEVKTGVGDKGFKGAMKTFDATRPIVAASAIGVGRAAFEFTRDTLAKEGVKMEYGKPRWKLSAVQADLLEMEAQLRAAWLLTLKAAALLDAREENKLESSMAKVKAGRAVTLVTQKAVELLGPLGYSTEFLVEKWMRDAKINDIYEGTGQINTLIVARQILGYTRNELK</sequence>
<dbReference type="GO" id="GO:0050660">
    <property type="term" value="F:flavin adenine dinucleotide binding"/>
    <property type="evidence" value="ECO:0007669"/>
    <property type="project" value="InterPro"/>
</dbReference>
<keyword evidence="3 5" id="KW-0285">Flavoprotein</keyword>
<comment type="similarity">
    <text evidence="2 5">Belongs to the acyl-CoA dehydrogenase family.</text>
</comment>
<evidence type="ECO:0000256" key="2">
    <source>
        <dbReference type="ARBA" id="ARBA00009347"/>
    </source>
</evidence>
<comment type="caution">
    <text evidence="8">The sequence shown here is derived from an EMBL/GenBank/DDBJ whole genome shotgun (WGS) entry which is preliminary data.</text>
</comment>
<dbReference type="InterPro" id="IPR046373">
    <property type="entry name" value="Acyl-CoA_Oxase/DH_mid-dom_sf"/>
</dbReference>
<feature type="domain" description="Acyl-CoA oxidase/dehydrogenase middle" evidence="7">
    <location>
        <begin position="159"/>
        <end position="260"/>
    </location>
</feature>
<feature type="domain" description="Acyl-CoA dehydrogenase/oxidase C-terminal" evidence="6">
    <location>
        <begin position="280"/>
        <end position="432"/>
    </location>
</feature>
<name>A0A7C1JX16_9CHLR</name>
<dbReference type="AlphaFoldDB" id="A0A7C1JX16"/>
<keyword evidence="4 5" id="KW-0274">FAD</keyword>
<dbReference type="Pfam" id="PF00441">
    <property type="entry name" value="Acyl-CoA_dh_1"/>
    <property type="match status" value="1"/>
</dbReference>
<organism evidence="8">
    <name type="scientific">Caldilinea aerophila</name>
    <dbReference type="NCBI Taxonomy" id="133453"/>
    <lineage>
        <taxon>Bacteria</taxon>
        <taxon>Bacillati</taxon>
        <taxon>Chloroflexota</taxon>
        <taxon>Caldilineae</taxon>
        <taxon>Caldilineales</taxon>
        <taxon>Caldilineaceae</taxon>
        <taxon>Caldilinea</taxon>
    </lineage>
</organism>
<dbReference type="InterPro" id="IPR009100">
    <property type="entry name" value="AcylCoA_DH/oxidase_NM_dom_sf"/>
</dbReference>
<comment type="cofactor">
    <cofactor evidence="1 5">
        <name>FAD</name>
        <dbReference type="ChEBI" id="CHEBI:57692"/>
    </cofactor>
</comment>
<dbReference type="Gene3D" id="1.20.140.10">
    <property type="entry name" value="Butyryl-CoA Dehydrogenase, subunit A, domain 3"/>
    <property type="match status" value="1"/>
</dbReference>
<dbReference type="FunFam" id="1.20.140.10:FF:000004">
    <property type="entry name" value="Acyl-CoA dehydrogenase FadE25"/>
    <property type="match status" value="1"/>
</dbReference>
<reference evidence="8" key="1">
    <citation type="journal article" date="2020" name="mSystems">
        <title>Genome- and Community-Level Interaction Insights into Carbon Utilization and Element Cycling Functions of Hydrothermarchaeota in Hydrothermal Sediment.</title>
        <authorList>
            <person name="Zhou Z."/>
            <person name="Liu Y."/>
            <person name="Xu W."/>
            <person name="Pan J."/>
            <person name="Luo Z.H."/>
            <person name="Li M."/>
        </authorList>
    </citation>
    <scope>NUCLEOTIDE SEQUENCE [LARGE SCALE GENOMIC DNA]</scope>
    <source>
        <strain evidence="8">SpSt-289</strain>
    </source>
</reference>
<evidence type="ECO:0000259" key="6">
    <source>
        <dbReference type="Pfam" id="PF00441"/>
    </source>
</evidence>
<dbReference type="GO" id="GO:0003995">
    <property type="term" value="F:acyl-CoA dehydrogenase activity"/>
    <property type="evidence" value="ECO:0007669"/>
    <property type="project" value="TreeGrafter"/>
</dbReference>
<evidence type="ECO:0000256" key="4">
    <source>
        <dbReference type="ARBA" id="ARBA00022827"/>
    </source>
</evidence>
<evidence type="ECO:0000259" key="7">
    <source>
        <dbReference type="Pfam" id="PF02770"/>
    </source>
</evidence>
<proteinExistence type="inferred from homology"/>
<dbReference type="Gene3D" id="1.10.540.10">
    <property type="entry name" value="Acyl-CoA dehydrogenase/oxidase, N-terminal domain"/>
    <property type="match status" value="1"/>
</dbReference>
<evidence type="ECO:0000256" key="3">
    <source>
        <dbReference type="ARBA" id="ARBA00022630"/>
    </source>
</evidence>
<keyword evidence="5" id="KW-0560">Oxidoreductase</keyword>
<accession>A0A7C1JX16</accession>
<dbReference type="Pfam" id="PF02770">
    <property type="entry name" value="Acyl-CoA_dh_M"/>
    <property type="match status" value="1"/>
</dbReference>
<dbReference type="Gene3D" id="2.40.110.10">
    <property type="entry name" value="Butyryl-CoA Dehydrogenase, subunit A, domain 2"/>
    <property type="match status" value="1"/>
</dbReference>
<protein>
    <submittedName>
        <fullName evidence="8">Acyl-CoA dehydrogenase</fullName>
    </submittedName>
</protein>
<dbReference type="EMBL" id="DSMG01000048">
    <property type="protein sequence ID" value="HDX30670.1"/>
    <property type="molecule type" value="Genomic_DNA"/>
</dbReference>
<dbReference type="SUPFAM" id="SSF47203">
    <property type="entry name" value="Acyl-CoA dehydrogenase C-terminal domain-like"/>
    <property type="match status" value="1"/>
</dbReference>
<gene>
    <name evidence="8" type="ORF">ENQ20_04160</name>
</gene>
<dbReference type="PANTHER" id="PTHR43884:SF12">
    <property type="entry name" value="ISOVALERYL-COA DEHYDROGENASE, MITOCHONDRIAL-RELATED"/>
    <property type="match status" value="1"/>
</dbReference>
<dbReference type="InterPro" id="IPR006091">
    <property type="entry name" value="Acyl-CoA_Oxase/DH_mid-dom"/>
</dbReference>
<dbReference type="InterPro" id="IPR037069">
    <property type="entry name" value="AcylCoA_DH/ox_N_sf"/>
</dbReference>
<evidence type="ECO:0000256" key="5">
    <source>
        <dbReference type="RuleBase" id="RU362125"/>
    </source>
</evidence>
<dbReference type="SUPFAM" id="SSF56645">
    <property type="entry name" value="Acyl-CoA dehydrogenase NM domain-like"/>
    <property type="match status" value="1"/>
</dbReference>
<dbReference type="InterPro" id="IPR009075">
    <property type="entry name" value="AcylCo_DH/oxidase_C"/>
</dbReference>